<organism evidence="3 4">
    <name type="scientific">Oerskovia merdavium</name>
    <dbReference type="NCBI Taxonomy" id="2762227"/>
    <lineage>
        <taxon>Bacteria</taxon>
        <taxon>Bacillati</taxon>
        <taxon>Actinomycetota</taxon>
        <taxon>Actinomycetes</taxon>
        <taxon>Micrococcales</taxon>
        <taxon>Cellulomonadaceae</taxon>
        <taxon>Oerskovia</taxon>
    </lineage>
</organism>
<feature type="transmembrane region" description="Helical" evidence="2">
    <location>
        <begin position="42"/>
        <end position="65"/>
    </location>
</feature>
<keyword evidence="2" id="KW-1133">Transmembrane helix</keyword>
<keyword evidence="2" id="KW-0812">Transmembrane</keyword>
<evidence type="ECO:0000256" key="1">
    <source>
        <dbReference type="SAM" id="MobiDB-lite"/>
    </source>
</evidence>
<comment type="caution">
    <text evidence="3">The sequence shown here is derived from an EMBL/GenBank/DDBJ whole genome shotgun (WGS) entry which is preliminary data.</text>
</comment>
<proteinExistence type="predicted"/>
<evidence type="ECO:0000313" key="3">
    <source>
        <dbReference type="EMBL" id="MBD7981660.1"/>
    </source>
</evidence>
<evidence type="ECO:0008006" key="5">
    <source>
        <dbReference type="Google" id="ProtNLM"/>
    </source>
</evidence>
<feature type="region of interest" description="Disordered" evidence="1">
    <location>
        <begin position="219"/>
        <end position="276"/>
    </location>
</feature>
<feature type="compositionally biased region" description="Low complexity" evidence="1">
    <location>
        <begin position="230"/>
        <end position="276"/>
    </location>
</feature>
<evidence type="ECO:0000256" key="2">
    <source>
        <dbReference type="SAM" id="Phobius"/>
    </source>
</evidence>
<dbReference type="Proteomes" id="UP000655570">
    <property type="component" value="Unassembled WGS sequence"/>
</dbReference>
<sequence>MSTPRGTRPPTGATPVPGRPGAGSGGASSGRPTSRTLRVRRILALVLLAVIVVGVVMLVKAAIAFGSGLLADAPEGKVAPPPPQEAAVGGYKKCEVKDLTLGLTASKSSYADGENPSFALTLTHVGRRPCFVDSSPASLELVVTSGQDRIWSSVDCPPAKKVLLMAPGDAYPQTVDWARARSAAECPADLPAPGAGDYSAVVTSTEVSGLASAPVVFTLQAPPPPPVETPPATEAPADGTVPPAEGDAAATDETAPADGAVPPADGAETATDGATP</sequence>
<accession>A0ABR8U1N4</accession>
<feature type="region of interest" description="Disordered" evidence="1">
    <location>
        <begin position="1"/>
        <end position="33"/>
    </location>
</feature>
<dbReference type="RefSeq" id="WP_191804485.1">
    <property type="nucleotide sequence ID" value="NZ_JACSQF010000013.1"/>
</dbReference>
<keyword evidence="4" id="KW-1185">Reference proteome</keyword>
<dbReference type="EMBL" id="JACSQF010000013">
    <property type="protein sequence ID" value="MBD7981660.1"/>
    <property type="molecule type" value="Genomic_DNA"/>
</dbReference>
<gene>
    <name evidence="3" type="ORF">H9641_13145</name>
</gene>
<keyword evidence="2" id="KW-0472">Membrane</keyword>
<reference evidence="3 4" key="1">
    <citation type="submission" date="2020-08" db="EMBL/GenBank/DDBJ databases">
        <title>A Genomic Blueprint of the Chicken Gut Microbiome.</title>
        <authorList>
            <person name="Gilroy R."/>
            <person name="Ravi A."/>
            <person name="Getino M."/>
            <person name="Pursley I."/>
            <person name="Horton D.L."/>
            <person name="Alikhan N.-F."/>
            <person name="Baker D."/>
            <person name="Gharbi K."/>
            <person name="Hall N."/>
            <person name="Watson M."/>
            <person name="Adriaenssens E.M."/>
            <person name="Foster-Nyarko E."/>
            <person name="Jarju S."/>
            <person name="Secka A."/>
            <person name="Antonio M."/>
            <person name="Oren A."/>
            <person name="Chaudhuri R."/>
            <person name="La Ragione R.M."/>
            <person name="Hildebrand F."/>
            <person name="Pallen M.J."/>
        </authorList>
    </citation>
    <scope>NUCLEOTIDE SEQUENCE [LARGE SCALE GENOMIC DNA]</scope>
    <source>
        <strain evidence="3 4">Sa2CUA9</strain>
    </source>
</reference>
<protein>
    <recommendedName>
        <fullName evidence="5">DUF4232 domain-containing protein</fullName>
    </recommendedName>
</protein>
<feature type="compositionally biased region" description="Low complexity" evidence="1">
    <location>
        <begin position="1"/>
        <end position="16"/>
    </location>
</feature>
<evidence type="ECO:0000313" key="4">
    <source>
        <dbReference type="Proteomes" id="UP000655570"/>
    </source>
</evidence>
<name>A0ABR8U1N4_9CELL</name>